<gene>
    <name evidence="2" type="ORF">L211DRAFT_321260</name>
</gene>
<name>A0A3N4LIK5_9PEZI</name>
<evidence type="ECO:0000313" key="3">
    <source>
        <dbReference type="Proteomes" id="UP000267821"/>
    </source>
</evidence>
<accession>A0A3N4LIK5</accession>
<evidence type="ECO:0000313" key="2">
    <source>
        <dbReference type="EMBL" id="RPB22723.1"/>
    </source>
</evidence>
<keyword evidence="3" id="KW-1185">Reference proteome</keyword>
<sequence>MSSSSLDWVIKTRKRTLKSRFLHELRRMANSTLPNDRLIILISGHGSTPNTLESGGGEDEVRDIAIGTKWSGTYNFLAPSEVLEIIEQVQGSTTVILNSCFSGIRVKSARERNLGCSRYPSISVIARCEEEGEILSFPNADVPGEQDNQRGGYFINSVANKIYSEYEIFFPRPPIATGFIGEQTIYRNPHSLLRTSSYRQEQKEPRQPPSVT</sequence>
<dbReference type="Proteomes" id="UP000267821">
    <property type="component" value="Unassembled WGS sequence"/>
</dbReference>
<organism evidence="2 3">
    <name type="scientific">Terfezia boudieri ATCC MYA-4762</name>
    <dbReference type="NCBI Taxonomy" id="1051890"/>
    <lineage>
        <taxon>Eukaryota</taxon>
        <taxon>Fungi</taxon>
        <taxon>Dikarya</taxon>
        <taxon>Ascomycota</taxon>
        <taxon>Pezizomycotina</taxon>
        <taxon>Pezizomycetes</taxon>
        <taxon>Pezizales</taxon>
        <taxon>Pezizaceae</taxon>
        <taxon>Terfezia</taxon>
    </lineage>
</organism>
<protein>
    <submittedName>
        <fullName evidence="2">Uncharacterized protein</fullName>
    </submittedName>
</protein>
<dbReference type="OrthoDB" id="3055657at2759"/>
<dbReference type="Gene3D" id="3.40.50.1460">
    <property type="match status" value="1"/>
</dbReference>
<proteinExistence type="predicted"/>
<dbReference type="EMBL" id="ML121550">
    <property type="protein sequence ID" value="RPB22723.1"/>
    <property type="molecule type" value="Genomic_DNA"/>
</dbReference>
<dbReference type="InParanoid" id="A0A3N4LIK5"/>
<evidence type="ECO:0000256" key="1">
    <source>
        <dbReference type="SAM" id="MobiDB-lite"/>
    </source>
</evidence>
<dbReference type="AlphaFoldDB" id="A0A3N4LIK5"/>
<reference evidence="2 3" key="1">
    <citation type="journal article" date="2018" name="Nat. Ecol. Evol.">
        <title>Pezizomycetes genomes reveal the molecular basis of ectomycorrhizal truffle lifestyle.</title>
        <authorList>
            <person name="Murat C."/>
            <person name="Payen T."/>
            <person name="Noel B."/>
            <person name="Kuo A."/>
            <person name="Morin E."/>
            <person name="Chen J."/>
            <person name="Kohler A."/>
            <person name="Krizsan K."/>
            <person name="Balestrini R."/>
            <person name="Da Silva C."/>
            <person name="Montanini B."/>
            <person name="Hainaut M."/>
            <person name="Levati E."/>
            <person name="Barry K.W."/>
            <person name="Belfiori B."/>
            <person name="Cichocki N."/>
            <person name="Clum A."/>
            <person name="Dockter R.B."/>
            <person name="Fauchery L."/>
            <person name="Guy J."/>
            <person name="Iotti M."/>
            <person name="Le Tacon F."/>
            <person name="Lindquist E.A."/>
            <person name="Lipzen A."/>
            <person name="Malagnac F."/>
            <person name="Mello A."/>
            <person name="Molinier V."/>
            <person name="Miyauchi S."/>
            <person name="Poulain J."/>
            <person name="Riccioni C."/>
            <person name="Rubini A."/>
            <person name="Sitrit Y."/>
            <person name="Splivallo R."/>
            <person name="Traeger S."/>
            <person name="Wang M."/>
            <person name="Zifcakova L."/>
            <person name="Wipf D."/>
            <person name="Zambonelli A."/>
            <person name="Paolocci F."/>
            <person name="Nowrousian M."/>
            <person name="Ottonello S."/>
            <person name="Baldrian P."/>
            <person name="Spatafora J.W."/>
            <person name="Henrissat B."/>
            <person name="Nagy L.G."/>
            <person name="Aury J.M."/>
            <person name="Wincker P."/>
            <person name="Grigoriev I.V."/>
            <person name="Bonfante P."/>
            <person name="Martin F.M."/>
        </authorList>
    </citation>
    <scope>NUCLEOTIDE SEQUENCE [LARGE SCALE GENOMIC DNA]</scope>
    <source>
        <strain evidence="2 3">ATCC MYA-4762</strain>
    </source>
</reference>
<feature type="region of interest" description="Disordered" evidence="1">
    <location>
        <begin position="193"/>
        <end position="212"/>
    </location>
</feature>